<feature type="coiled-coil region" evidence="3">
    <location>
        <begin position="137"/>
        <end position="178"/>
    </location>
</feature>
<gene>
    <name evidence="6" type="ORF">VTL71DRAFT_15012</name>
</gene>
<evidence type="ECO:0000256" key="3">
    <source>
        <dbReference type="SAM" id="Coils"/>
    </source>
</evidence>
<dbReference type="Proteomes" id="UP001595075">
    <property type="component" value="Unassembled WGS sequence"/>
</dbReference>
<proteinExistence type="inferred from homology"/>
<dbReference type="PANTHER" id="PTHR22175">
    <property type="entry name" value="SMALL ACIDIC PROTEIN-RELATED"/>
    <property type="match status" value="1"/>
</dbReference>
<feature type="compositionally biased region" description="Basic and acidic residues" evidence="4">
    <location>
        <begin position="57"/>
        <end position="69"/>
    </location>
</feature>
<evidence type="ECO:0000313" key="7">
    <source>
        <dbReference type="Proteomes" id="UP001595075"/>
    </source>
</evidence>
<feature type="compositionally biased region" description="Basic and acidic residues" evidence="4">
    <location>
        <begin position="371"/>
        <end position="410"/>
    </location>
</feature>
<sequence>MDANYIPLGVRPGQHEVVDVESHPRRGPKVIGETKEDRKAIAREIRLSQRKEKKKIKSEAKQQRKLNDRLHRKLNRNTEKYDKNKDRNKQRAIDLERQRIRTDAVKQVERLAAIHDPSGKMFNVGEVIVLPGGFVKSKEGMRRAAEAKEQKDKEEAQRKAIENRYKAAETAAKLEAEEAQRAIDQGLPAPTEYPAKEALKRMTKPKKISKKQLQRQEQLKPQAVPPKPIIPDGISLPEEEEDLLALWDITDAQITKRLAEKKKNKAKSRKELITIQKENKKLNRALKVKKREADNLGVIFDKEKVRKEILAQLAQPKKTTSDSSSDSSSDSNSDSESDSSPDSDSESDDGEVKPKKKKSQGAPLPKLNLELIEKAEQIQKAHKEKKQNAKEKRRQERRQKAAEEAAKAAEEAANFLSEKGTNVTQEEEAKQSRREKKAAKKLAKATGDVSSSKKRKRTEDVQVVAEEKPEKEISHKQKKSKLEVTEVEAVEDTRPAKKDKKEKKEKKAKESRDDRLDKVIAEREAKLKANASDDDGPSHGAEQWNPDALTGDAARKDKFLRLLGASKGPSKGVEKDKKKKKDTGVDIVKIQEELERQFEAGVKMKHDGGPKKRGLGA</sequence>
<comment type="caution">
    <text evidence="6">The sequence shown here is derived from an EMBL/GenBank/DDBJ whole genome shotgun (WGS) entry which is preliminary data.</text>
</comment>
<dbReference type="EMBL" id="JAZHXI010000008">
    <property type="protein sequence ID" value="KAL2068674.1"/>
    <property type="molecule type" value="Genomic_DNA"/>
</dbReference>
<protein>
    <recommendedName>
        <fullName evidence="2">Small acidic protein</fullName>
    </recommendedName>
</protein>
<reference evidence="6 7" key="1">
    <citation type="journal article" date="2024" name="Commun. Biol.">
        <title>Comparative genomic analysis of thermophilic fungi reveals convergent evolutionary adaptations and gene losses.</title>
        <authorList>
            <person name="Steindorff A.S."/>
            <person name="Aguilar-Pontes M.V."/>
            <person name="Robinson A.J."/>
            <person name="Andreopoulos B."/>
            <person name="LaButti K."/>
            <person name="Kuo A."/>
            <person name="Mondo S."/>
            <person name="Riley R."/>
            <person name="Otillar R."/>
            <person name="Haridas S."/>
            <person name="Lipzen A."/>
            <person name="Grimwood J."/>
            <person name="Schmutz J."/>
            <person name="Clum A."/>
            <person name="Reid I.D."/>
            <person name="Moisan M.C."/>
            <person name="Butler G."/>
            <person name="Nguyen T.T.M."/>
            <person name="Dewar K."/>
            <person name="Conant G."/>
            <person name="Drula E."/>
            <person name="Henrissat B."/>
            <person name="Hansel C."/>
            <person name="Singer S."/>
            <person name="Hutchinson M.I."/>
            <person name="de Vries R.P."/>
            <person name="Natvig D.O."/>
            <person name="Powell A.J."/>
            <person name="Tsang A."/>
            <person name="Grigoriev I.V."/>
        </authorList>
    </citation>
    <scope>NUCLEOTIDE SEQUENCE [LARGE SCALE GENOMIC DNA]</scope>
    <source>
        <strain evidence="6 7">CBS 494.80</strain>
    </source>
</reference>
<evidence type="ECO:0000256" key="1">
    <source>
        <dbReference type="ARBA" id="ARBA00006502"/>
    </source>
</evidence>
<keyword evidence="7" id="KW-1185">Reference proteome</keyword>
<keyword evidence="3" id="KW-0175">Coiled coil</keyword>
<name>A0ABR4CHN3_9HELO</name>
<feature type="compositionally biased region" description="Basic and acidic residues" evidence="4">
    <location>
        <begin position="457"/>
        <end position="484"/>
    </location>
</feature>
<accession>A0ABR4CHN3</accession>
<evidence type="ECO:0000259" key="5">
    <source>
        <dbReference type="Pfam" id="PF15477"/>
    </source>
</evidence>
<dbReference type="Pfam" id="PF15477">
    <property type="entry name" value="SMAP"/>
    <property type="match status" value="1"/>
</dbReference>
<dbReference type="InterPro" id="IPR026714">
    <property type="entry name" value="SMAP"/>
</dbReference>
<feature type="region of interest" description="Disordered" evidence="4">
    <location>
        <begin position="45"/>
        <end position="69"/>
    </location>
</feature>
<feature type="compositionally biased region" description="Basic residues" evidence="4">
    <location>
        <begin position="201"/>
        <end position="213"/>
    </location>
</feature>
<feature type="region of interest" description="Disordered" evidence="4">
    <location>
        <begin position="200"/>
        <end position="235"/>
    </location>
</feature>
<feature type="region of interest" description="Disordered" evidence="4">
    <location>
        <begin position="311"/>
        <end position="587"/>
    </location>
</feature>
<feature type="domain" description="Small acidic protein-like" evidence="5">
    <location>
        <begin position="544"/>
        <end position="616"/>
    </location>
</feature>
<evidence type="ECO:0000256" key="2">
    <source>
        <dbReference type="ARBA" id="ARBA00016161"/>
    </source>
</evidence>
<feature type="region of interest" description="Disordered" evidence="4">
    <location>
        <begin position="598"/>
        <end position="617"/>
    </location>
</feature>
<evidence type="ECO:0000256" key="4">
    <source>
        <dbReference type="SAM" id="MobiDB-lite"/>
    </source>
</evidence>
<feature type="compositionally biased region" description="Basic and acidic residues" evidence="4">
    <location>
        <begin position="505"/>
        <end position="527"/>
    </location>
</feature>
<dbReference type="InterPro" id="IPR028124">
    <property type="entry name" value="SMAP_dom"/>
</dbReference>
<dbReference type="PANTHER" id="PTHR22175:SF0">
    <property type="entry name" value="SMALL ACIDIC PROTEIN"/>
    <property type="match status" value="1"/>
</dbReference>
<feature type="coiled-coil region" evidence="3">
    <location>
        <begin position="249"/>
        <end position="292"/>
    </location>
</feature>
<feature type="compositionally biased region" description="Low complexity" evidence="4">
    <location>
        <begin position="321"/>
        <end position="332"/>
    </location>
</feature>
<evidence type="ECO:0000313" key="6">
    <source>
        <dbReference type="EMBL" id="KAL2068674.1"/>
    </source>
</evidence>
<comment type="similarity">
    <text evidence="1">Belongs to the SMAP family.</text>
</comment>
<feature type="compositionally biased region" description="Basic residues" evidence="4">
    <location>
        <begin position="433"/>
        <end position="443"/>
    </location>
</feature>
<feature type="compositionally biased region" description="Acidic residues" evidence="4">
    <location>
        <begin position="333"/>
        <end position="349"/>
    </location>
</feature>
<feature type="compositionally biased region" description="Basic and acidic residues" evidence="4">
    <location>
        <begin position="598"/>
        <end position="610"/>
    </location>
</feature>
<organism evidence="6 7">
    <name type="scientific">Oculimacula yallundae</name>
    <dbReference type="NCBI Taxonomy" id="86028"/>
    <lineage>
        <taxon>Eukaryota</taxon>
        <taxon>Fungi</taxon>
        <taxon>Dikarya</taxon>
        <taxon>Ascomycota</taxon>
        <taxon>Pezizomycotina</taxon>
        <taxon>Leotiomycetes</taxon>
        <taxon>Helotiales</taxon>
        <taxon>Ploettnerulaceae</taxon>
        <taxon>Oculimacula</taxon>
    </lineage>
</organism>